<reference evidence="1 2" key="1">
    <citation type="submission" date="2009-08" db="EMBL/GenBank/DDBJ databases">
        <authorList>
            <person name="Weinstock G."/>
            <person name="Sodergren E."/>
            <person name="Clifton S."/>
            <person name="Fulton L."/>
            <person name="Fulton B."/>
            <person name="Courtney L."/>
            <person name="Fronick C."/>
            <person name="Harrison M."/>
            <person name="Strong C."/>
            <person name="Farmer C."/>
            <person name="Delahaunty K."/>
            <person name="Markovic C."/>
            <person name="Hall O."/>
            <person name="Minx P."/>
            <person name="Tomlinson C."/>
            <person name="Mitreva M."/>
            <person name="Nelson J."/>
            <person name="Hou S."/>
            <person name="Wollam A."/>
            <person name="Pepin K.H."/>
            <person name="Johnson M."/>
            <person name="Bhonagiri V."/>
            <person name="Nash W.E."/>
            <person name="Warren W."/>
            <person name="Chinwalla A."/>
            <person name="Mardis E.R."/>
            <person name="Wilson R.K."/>
        </authorList>
    </citation>
    <scope>NUCLEOTIDE SEQUENCE [LARGE SCALE GENOMIC DNA]</scope>
    <source>
        <strain evidence="1 2">L1-82</strain>
    </source>
</reference>
<dbReference type="AlphaFoldDB" id="C7GFF7"/>
<proteinExistence type="predicted"/>
<gene>
    <name evidence="1" type="ORF">ROSINTL182_08664</name>
</gene>
<organism evidence="1 2">
    <name type="scientific">Roseburia intestinalis L1-82</name>
    <dbReference type="NCBI Taxonomy" id="536231"/>
    <lineage>
        <taxon>Bacteria</taxon>
        <taxon>Bacillati</taxon>
        <taxon>Bacillota</taxon>
        <taxon>Clostridia</taxon>
        <taxon>Lachnospirales</taxon>
        <taxon>Lachnospiraceae</taxon>
        <taxon>Roseburia</taxon>
    </lineage>
</organism>
<protein>
    <recommendedName>
        <fullName evidence="3">Transposase</fullName>
    </recommendedName>
</protein>
<comment type="caution">
    <text evidence="1">The sequence shown here is derived from an EMBL/GenBank/DDBJ whole genome shotgun (WGS) entry which is preliminary data.</text>
</comment>
<evidence type="ECO:0000313" key="2">
    <source>
        <dbReference type="Proteomes" id="UP000004828"/>
    </source>
</evidence>
<accession>C7GFF7</accession>
<evidence type="ECO:0008006" key="3">
    <source>
        <dbReference type="Google" id="ProtNLM"/>
    </source>
</evidence>
<name>C7GFF7_9FIRM</name>
<dbReference type="Proteomes" id="UP000004828">
    <property type="component" value="Unassembled WGS sequence"/>
</dbReference>
<sequence>MHTGSIVKRFHRSVKIIFEHCKKISGQTRISVCRRFLMA</sequence>
<evidence type="ECO:0000313" key="1">
    <source>
        <dbReference type="EMBL" id="EEU99445.1"/>
    </source>
</evidence>
<dbReference type="EMBL" id="ABYJ02000204">
    <property type="protein sequence ID" value="EEU99445.1"/>
    <property type="molecule type" value="Genomic_DNA"/>
</dbReference>
<dbReference type="HOGENOM" id="CLU_3316324_0_0_9"/>